<gene>
    <name evidence="1" type="primary">ytxJ</name>
    <name evidence="1" type="ORF">F8C67_12445</name>
</gene>
<comment type="caution">
    <text evidence="1">The sequence shown here is derived from an EMBL/GenBank/DDBJ whole genome shotgun (WGS) entry which is preliminary data.</text>
</comment>
<dbReference type="OrthoDB" id="677051at2"/>
<organism evidence="1 2">
    <name type="scientific">Phaeocystidibacter luteus</name>
    <dbReference type="NCBI Taxonomy" id="911197"/>
    <lineage>
        <taxon>Bacteria</taxon>
        <taxon>Pseudomonadati</taxon>
        <taxon>Bacteroidota</taxon>
        <taxon>Flavobacteriia</taxon>
        <taxon>Flavobacteriales</taxon>
        <taxon>Phaeocystidibacteraceae</taxon>
        <taxon>Phaeocystidibacter</taxon>
    </lineage>
</organism>
<name>A0A6N6RG77_9FLAO</name>
<reference evidence="1 2" key="1">
    <citation type="submission" date="2019-09" db="EMBL/GenBank/DDBJ databases">
        <title>Genomes of family Cryomorphaceae.</title>
        <authorList>
            <person name="Bowman J.P."/>
        </authorList>
    </citation>
    <scope>NUCLEOTIDE SEQUENCE [LARGE SCALE GENOMIC DNA]</scope>
    <source>
        <strain evidence="1 2">LMG 25704</strain>
    </source>
</reference>
<evidence type="ECO:0000313" key="2">
    <source>
        <dbReference type="Proteomes" id="UP000468650"/>
    </source>
</evidence>
<keyword evidence="2" id="KW-1185">Reference proteome</keyword>
<dbReference type="RefSeq" id="WP_151668186.1">
    <property type="nucleotide sequence ID" value="NZ_WBVO01000011.1"/>
</dbReference>
<dbReference type="AlphaFoldDB" id="A0A6N6RG77"/>
<dbReference type="SUPFAM" id="SSF52833">
    <property type="entry name" value="Thioredoxin-like"/>
    <property type="match status" value="1"/>
</dbReference>
<sequence length="112" mass="12928">MKGVLPLTSVEELDKLDAHSNEGEGVLIYKHSTRCFISTMAERRLKDWDTGVLPIYYLDLLRYRDVSNEVSRRYGIQHQSPQLLWIKGGKCVEHTSHHGVSSEEIMDWMSHA</sequence>
<evidence type="ECO:0000313" key="1">
    <source>
        <dbReference type="EMBL" id="KAB2807379.1"/>
    </source>
</evidence>
<dbReference type="InterPro" id="IPR036249">
    <property type="entry name" value="Thioredoxin-like_sf"/>
</dbReference>
<dbReference type="Proteomes" id="UP000468650">
    <property type="component" value="Unassembled WGS sequence"/>
</dbReference>
<dbReference type="EMBL" id="WBVO01000011">
    <property type="protein sequence ID" value="KAB2807379.1"/>
    <property type="molecule type" value="Genomic_DNA"/>
</dbReference>
<protein>
    <submittedName>
        <fullName evidence="1">Bacillithiol system redox-active protein YtxJ</fullName>
    </submittedName>
</protein>
<dbReference type="Gene3D" id="3.40.30.10">
    <property type="entry name" value="Glutaredoxin"/>
    <property type="match status" value="1"/>
</dbReference>
<dbReference type="InterPro" id="IPR022551">
    <property type="entry name" value="BrxC"/>
</dbReference>
<accession>A0A6N6RG77</accession>
<proteinExistence type="predicted"/>
<dbReference type="Pfam" id="PF11009">
    <property type="entry name" value="BrxC"/>
    <property type="match status" value="1"/>
</dbReference>
<dbReference type="NCBIfam" id="TIGR04019">
    <property type="entry name" value="B_thiol_YtxJ"/>
    <property type="match status" value="1"/>
</dbReference>